<dbReference type="Proteomes" id="UP000277928">
    <property type="component" value="Unassembled WGS sequence"/>
</dbReference>
<dbReference type="AlphaFoldDB" id="A0A3P6U7V1"/>
<feature type="region of interest" description="Disordered" evidence="1">
    <location>
        <begin position="1"/>
        <end position="25"/>
    </location>
</feature>
<organism evidence="3 4">
    <name type="scientific">Litomosoides sigmodontis</name>
    <name type="common">Filarial nematode worm</name>
    <dbReference type="NCBI Taxonomy" id="42156"/>
    <lineage>
        <taxon>Eukaryota</taxon>
        <taxon>Metazoa</taxon>
        <taxon>Ecdysozoa</taxon>
        <taxon>Nematoda</taxon>
        <taxon>Chromadorea</taxon>
        <taxon>Rhabditida</taxon>
        <taxon>Spirurina</taxon>
        <taxon>Spiruromorpha</taxon>
        <taxon>Filarioidea</taxon>
        <taxon>Onchocercidae</taxon>
        <taxon>Litomosoides</taxon>
    </lineage>
</organism>
<protein>
    <submittedName>
        <fullName evidence="3">Uncharacterized protein</fullName>
    </submittedName>
</protein>
<accession>A0A3P6U7V1</accession>
<dbReference type="EMBL" id="UYRX01000080">
    <property type="protein sequence ID" value="VDK72931.1"/>
    <property type="molecule type" value="Genomic_DNA"/>
</dbReference>
<sequence>MARRKKKPQGEKKPEPPKAVPEPPKAVEVEVKRGFHLRELLRSMKMRFSMELLRDCGEFIVYSVTYAVNIFALLSSCFAVFAFIYIMYKKFSDPEFLE</sequence>
<feature type="transmembrane region" description="Helical" evidence="2">
    <location>
        <begin position="59"/>
        <end position="88"/>
    </location>
</feature>
<keyword evidence="2" id="KW-0812">Transmembrane</keyword>
<name>A0A3P6U7V1_LITSI</name>
<evidence type="ECO:0000256" key="1">
    <source>
        <dbReference type="SAM" id="MobiDB-lite"/>
    </source>
</evidence>
<reference evidence="3 4" key="1">
    <citation type="submission" date="2018-08" db="EMBL/GenBank/DDBJ databases">
        <authorList>
            <person name="Laetsch R D."/>
            <person name="Stevens L."/>
            <person name="Kumar S."/>
            <person name="Blaxter L. M."/>
        </authorList>
    </citation>
    <scope>NUCLEOTIDE SEQUENCE [LARGE SCALE GENOMIC DNA]</scope>
</reference>
<keyword evidence="2" id="KW-1133">Transmembrane helix</keyword>
<keyword evidence="2" id="KW-0472">Membrane</keyword>
<proteinExistence type="predicted"/>
<gene>
    <name evidence="3" type="ORF">NLS_LOCUS1942</name>
</gene>
<evidence type="ECO:0000256" key="2">
    <source>
        <dbReference type="SAM" id="Phobius"/>
    </source>
</evidence>
<evidence type="ECO:0000313" key="4">
    <source>
        <dbReference type="Proteomes" id="UP000277928"/>
    </source>
</evidence>
<evidence type="ECO:0000313" key="3">
    <source>
        <dbReference type="EMBL" id="VDK72931.1"/>
    </source>
</evidence>
<keyword evidence="4" id="KW-1185">Reference proteome</keyword>